<keyword evidence="1" id="KW-1133">Transmembrane helix</keyword>
<evidence type="ECO:0000313" key="4">
    <source>
        <dbReference type="WBParaSite" id="ECPE_0000203701-mRNA-1"/>
    </source>
</evidence>
<dbReference type="Proteomes" id="UP000272942">
    <property type="component" value="Unassembled WGS sequence"/>
</dbReference>
<proteinExistence type="predicted"/>
<organism evidence="4">
    <name type="scientific">Echinostoma caproni</name>
    <dbReference type="NCBI Taxonomy" id="27848"/>
    <lineage>
        <taxon>Eukaryota</taxon>
        <taxon>Metazoa</taxon>
        <taxon>Spiralia</taxon>
        <taxon>Lophotrochozoa</taxon>
        <taxon>Platyhelminthes</taxon>
        <taxon>Trematoda</taxon>
        <taxon>Digenea</taxon>
        <taxon>Plagiorchiida</taxon>
        <taxon>Echinostomata</taxon>
        <taxon>Echinostomatoidea</taxon>
        <taxon>Echinostomatidae</taxon>
        <taxon>Echinostoma</taxon>
    </lineage>
</organism>
<feature type="transmembrane region" description="Helical" evidence="1">
    <location>
        <begin position="12"/>
        <end position="34"/>
    </location>
</feature>
<gene>
    <name evidence="2" type="ORF">ECPE_LOCUS2037</name>
</gene>
<name>A0A183A502_9TREM</name>
<keyword evidence="1" id="KW-0472">Membrane</keyword>
<evidence type="ECO:0000256" key="1">
    <source>
        <dbReference type="SAM" id="Phobius"/>
    </source>
</evidence>
<keyword evidence="3" id="KW-1185">Reference proteome</keyword>
<dbReference type="WBParaSite" id="ECPE_0000203701-mRNA-1">
    <property type="protein sequence ID" value="ECPE_0000203701-mRNA-1"/>
    <property type="gene ID" value="ECPE_0000203701"/>
</dbReference>
<protein>
    <submittedName>
        <fullName evidence="2 4">Uncharacterized protein</fullName>
    </submittedName>
</protein>
<dbReference type="AlphaFoldDB" id="A0A183A502"/>
<accession>A0A183A502</accession>
<sequence>MYTLPFFPQHHPGLFVVFCTVLHEAVTCCFLVVVEWAAMFVTCNVTQLDQQSILDFFEQELIEDAEVDSVLLIETRAKNKDDSPVFELDWERAGSIEPAAKRGRVTNLFDQAPSESNVAMSVAPDRLLVAATPETSPDKEDALKAGAGETPTVAQADATLVNLEEDDTFLLAAAEAAEVAWLTEGLALLIGGPIITSL</sequence>
<reference evidence="2 3" key="2">
    <citation type="submission" date="2018-11" db="EMBL/GenBank/DDBJ databases">
        <authorList>
            <consortium name="Pathogen Informatics"/>
        </authorList>
    </citation>
    <scope>NUCLEOTIDE SEQUENCE [LARGE SCALE GENOMIC DNA]</scope>
    <source>
        <strain evidence="2 3">Egypt</strain>
    </source>
</reference>
<reference evidence="4" key="1">
    <citation type="submission" date="2016-06" db="UniProtKB">
        <authorList>
            <consortium name="WormBaseParasite"/>
        </authorList>
    </citation>
    <scope>IDENTIFICATION</scope>
</reference>
<keyword evidence="1" id="KW-0812">Transmembrane</keyword>
<dbReference type="EMBL" id="UZAN01039383">
    <property type="protein sequence ID" value="VDP65213.1"/>
    <property type="molecule type" value="Genomic_DNA"/>
</dbReference>
<evidence type="ECO:0000313" key="3">
    <source>
        <dbReference type="Proteomes" id="UP000272942"/>
    </source>
</evidence>
<evidence type="ECO:0000313" key="2">
    <source>
        <dbReference type="EMBL" id="VDP65213.1"/>
    </source>
</evidence>